<evidence type="ECO:0000313" key="2">
    <source>
        <dbReference type="Proteomes" id="UP000630445"/>
    </source>
</evidence>
<dbReference type="EMBL" id="JACBAD010001966">
    <property type="protein sequence ID" value="KAF7125771.1"/>
    <property type="molecule type" value="Genomic_DNA"/>
</dbReference>
<sequence>MTTSSLFSQPAPRLSPKLLRSCGGALPLRGRGGGAAGDKGEALGMIHGTWAPLTFFICGRRGHKAWQCAQGEAAVLVIRRRMARQRARGRFAGGRGGGLALLHALYKRPCVKPELICFNHHGPAAGQPAPPPDNQHAAFAADANQQPAAAAATANQGLWGYRSHPPDIPEPLSRAPSVSPPPFSPQLGTPAVRFPPLVVPADAGNPLLPASPPTMGGELLRRPPSLPLIQSLCLDPAPRHPSSIPMIAPQPQAPVWGALANLQQEHLLIGQGRLFEYFEK</sequence>
<organism evidence="1 2">
    <name type="scientific">Aspergillus hiratsukae</name>
    <dbReference type="NCBI Taxonomy" id="1194566"/>
    <lineage>
        <taxon>Eukaryota</taxon>
        <taxon>Fungi</taxon>
        <taxon>Dikarya</taxon>
        <taxon>Ascomycota</taxon>
        <taxon>Pezizomycotina</taxon>
        <taxon>Eurotiomycetes</taxon>
        <taxon>Eurotiomycetidae</taxon>
        <taxon>Eurotiales</taxon>
        <taxon>Aspergillaceae</taxon>
        <taxon>Aspergillus</taxon>
        <taxon>Aspergillus subgen. Fumigati</taxon>
    </lineage>
</organism>
<evidence type="ECO:0000313" key="1">
    <source>
        <dbReference type="EMBL" id="KAF7125771.1"/>
    </source>
</evidence>
<protein>
    <submittedName>
        <fullName evidence="1">Uncharacterized protein</fullName>
    </submittedName>
</protein>
<name>A0A8H6UHA4_9EURO</name>
<dbReference type="AlphaFoldDB" id="A0A8H6UHA4"/>
<proteinExistence type="predicted"/>
<gene>
    <name evidence="1" type="ORF">CNMCM5793_002064</name>
</gene>
<reference evidence="1" key="1">
    <citation type="submission" date="2020-06" db="EMBL/GenBank/DDBJ databases">
        <title>Draft genome sequences of strains closely related to Aspergillus parafelis and Aspergillus hiratsukae.</title>
        <authorList>
            <person name="Dos Santos R.A.C."/>
            <person name="Rivero-Menendez O."/>
            <person name="Steenwyk J.L."/>
            <person name="Mead M.E."/>
            <person name="Goldman G.H."/>
            <person name="Alastruey-Izquierdo A."/>
            <person name="Rokas A."/>
        </authorList>
    </citation>
    <scope>NUCLEOTIDE SEQUENCE</scope>
    <source>
        <strain evidence="1">CNM-CM5793</strain>
    </source>
</reference>
<keyword evidence="2" id="KW-1185">Reference proteome</keyword>
<dbReference type="OrthoDB" id="4510963at2759"/>
<accession>A0A8H6UHA4</accession>
<dbReference type="Proteomes" id="UP000630445">
    <property type="component" value="Unassembled WGS sequence"/>
</dbReference>
<comment type="caution">
    <text evidence="1">The sequence shown here is derived from an EMBL/GenBank/DDBJ whole genome shotgun (WGS) entry which is preliminary data.</text>
</comment>